<accession>A0A1I7XRX2</accession>
<proteinExistence type="predicted"/>
<dbReference type="WBParaSite" id="Hba_20233">
    <property type="protein sequence ID" value="Hba_20233"/>
    <property type="gene ID" value="Hba_20233"/>
</dbReference>
<keyword evidence="2" id="KW-0472">Membrane</keyword>
<keyword evidence="2" id="KW-1133">Transmembrane helix</keyword>
<keyword evidence="2" id="KW-0812">Transmembrane</keyword>
<evidence type="ECO:0000256" key="1">
    <source>
        <dbReference type="SAM" id="MobiDB-lite"/>
    </source>
</evidence>
<dbReference type="Proteomes" id="UP000095283">
    <property type="component" value="Unplaced"/>
</dbReference>
<sequence>MILRLLLIFPIILSQYVGPTTNGYRNYNQNENQYDLNQNSVGFNGMNGYDFRRGVVKQILTPYNITSNNNTLANSGVTIQFQLRGYSNPSSSLPNGWTCICPAGATCSYLKSLPACYIGFTFIISSPDLILSYSIACSGSLIGPSCDLTCNQSHINQNVAACRSNITGFFMVCNYQSGGQVNNCKNCPWGIKESTYCQDEDGLVLDPQQAGVVDTSYKTATIILAIISIILFLLTVIALTAVFLLRRAQQKDKEMTIFARSEGAAAYPLLHASYRSDSGPPTPFPRSQPPSLDAKPIKSSLRKPMAPPTHLNSTRDTSLSSDVPVRPSRSEIV</sequence>
<reference evidence="4" key="1">
    <citation type="submission" date="2016-11" db="UniProtKB">
        <authorList>
            <consortium name="WormBaseParasite"/>
        </authorList>
    </citation>
    <scope>IDENTIFICATION</scope>
</reference>
<keyword evidence="3" id="KW-1185">Reference proteome</keyword>
<feature type="region of interest" description="Disordered" evidence="1">
    <location>
        <begin position="276"/>
        <end position="333"/>
    </location>
</feature>
<evidence type="ECO:0000313" key="4">
    <source>
        <dbReference type="WBParaSite" id="Hba_20233"/>
    </source>
</evidence>
<feature type="transmembrane region" description="Helical" evidence="2">
    <location>
        <begin position="222"/>
        <end position="245"/>
    </location>
</feature>
<evidence type="ECO:0000256" key="2">
    <source>
        <dbReference type="SAM" id="Phobius"/>
    </source>
</evidence>
<name>A0A1I7XRX2_HETBA</name>
<protein>
    <submittedName>
        <fullName evidence="4">EGF-like domain-containing protein</fullName>
    </submittedName>
</protein>
<organism evidence="3 4">
    <name type="scientific">Heterorhabditis bacteriophora</name>
    <name type="common">Entomopathogenic nematode worm</name>
    <dbReference type="NCBI Taxonomy" id="37862"/>
    <lineage>
        <taxon>Eukaryota</taxon>
        <taxon>Metazoa</taxon>
        <taxon>Ecdysozoa</taxon>
        <taxon>Nematoda</taxon>
        <taxon>Chromadorea</taxon>
        <taxon>Rhabditida</taxon>
        <taxon>Rhabditina</taxon>
        <taxon>Rhabditomorpha</taxon>
        <taxon>Strongyloidea</taxon>
        <taxon>Heterorhabditidae</taxon>
        <taxon>Heterorhabditis</taxon>
    </lineage>
</organism>
<evidence type="ECO:0000313" key="3">
    <source>
        <dbReference type="Proteomes" id="UP000095283"/>
    </source>
</evidence>
<dbReference type="AlphaFoldDB" id="A0A1I7XRX2"/>
<feature type="compositionally biased region" description="Polar residues" evidence="1">
    <location>
        <begin position="310"/>
        <end position="321"/>
    </location>
</feature>